<accession>G2Z0G8</accession>
<dbReference type="AlphaFoldDB" id="G2Z0G8"/>
<sequence length="54" mass="6184">MGNNKYFSTKTVFGQLIYLLDDSMIQKAVKSMIRIGMSNISNVKFICLAWFFAV</sequence>
<dbReference type="STRING" id="1034807.FBFL15_1276"/>
<dbReference type="HOGENOM" id="CLU_3043632_0_0_10"/>
<keyword evidence="3" id="KW-1185">Reference proteome</keyword>
<feature type="transmembrane region" description="Helical" evidence="1">
    <location>
        <begin position="33"/>
        <end position="53"/>
    </location>
</feature>
<name>G2Z0G8_FLABF</name>
<gene>
    <name evidence="2" type="ordered locus">FBFL15_1276</name>
</gene>
<organism evidence="2 3">
    <name type="scientific">Flavobacterium branchiophilum (strain FL-15)</name>
    <dbReference type="NCBI Taxonomy" id="1034807"/>
    <lineage>
        <taxon>Bacteria</taxon>
        <taxon>Pseudomonadati</taxon>
        <taxon>Bacteroidota</taxon>
        <taxon>Flavobacteriia</taxon>
        <taxon>Flavobacteriales</taxon>
        <taxon>Flavobacteriaceae</taxon>
        <taxon>Flavobacterium</taxon>
    </lineage>
</organism>
<keyword evidence="1" id="KW-0472">Membrane</keyword>
<proteinExistence type="predicted"/>
<evidence type="ECO:0000313" key="2">
    <source>
        <dbReference type="EMBL" id="CCB69359.1"/>
    </source>
</evidence>
<keyword evidence="1" id="KW-1133">Transmembrane helix</keyword>
<dbReference type="EMBL" id="FQ859183">
    <property type="protein sequence ID" value="CCB69359.1"/>
    <property type="molecule type" value="Genomic_DNA"/>
</dbReference>
<protein>
    <submittedName>
        <fullName evidence="2">Uncharacterized protein</fullName>
    </submittedName>
</protein>
<keyword evidence="1" id="KW-0812">Transmembrane</keyword>
<dbReference type="KEGG" id="fbr:FBFL15_1276"/>
<reference evidence="2 3" key="1">
    <citation type="journal article" date="2011" name="Appl. Environ. Microbiol.">
        <title>Complete genome sequence of the fish pathogen Flavobacterium branchiophilum.</title>
        <authorList>
            <consortium name="1:IP"/>
            <consortium name="Microbial Evolutionary Genomics,F-75015 Paris"/>
            <consortium name="France 2:CNRS"/>
            <consortium name="URA2171"/>
            <consortium name="F-75015 Paris,France 3:Unite de Virologie et Immunologie Mol."/>
            <consortium name="INRA,78352 Jouy en Josas Cedex"/>
            <consortium name="France. 4:Unite de Mathemathique"/>
            <consortium name="Informatique et Genome,INRA"/>
            <consortium name="78352 Jouy en Josas Cedex"/>
            <consortium name="France. 5:CEA/Genoscope"/>
            <consortium name="Evry"/>
            <consortium name="France"/>
            <person name="Touchon M."/>
            <person name="Barbier P."/>
            <person name="Bernardet J.F."/>
            <person name="Loux V."/>
            <person name="Vacherie B."/>
            <person name="Barbe V."/>
            <person name="Rocha E.P."/>
            <person name="Duchaud E."/>
        </authorList>
    </citation>
    <scope>NUCLEOTIDE SEQUENCE [LARGE SCALE GENOMIC DNA]</scope>
    <source>
        <strain evidence="2 3">FL-15</strain>
    </source>
</reference>
<dbReference type="Proteomes" id="UP000009186">
    <property type="component" value="Chromosome"/>
</dbReference>
<evidence type="ECO:0000256" key="1">
    <source>
        <dbReference type="SAM" id="Phobius"/>
    </source>
</evidence>
<evidence type="ECO:0000313" key="3">
    <source>
        <dbReference type="Proteomes" id="UP000009186"/>
    </source>
</evidence>